<feature type="non-terminal residue" evidence="4">
    <location>
        <position position="348"/>
    </location>
</feature>
<dbReference type="PANTHER" id="PTHR46298">
    <property type="entry name" value="ANDROGLOBIN"/>
    <property type="match status" value="1"/>
</dbReference>
<reference evidence="4" key="1">
    <citation type="submission" date="2021-04" db="EMBL/GenBank/DDBJ databases">
        <authorList>
            <consortium name="Molecular Ecology Group"/>
        </authorList>
    </citation>
    <scope>NUCLEOTIDE SEQUENCE</scope>
</reference>
<feature type="region of interest" description="Disordered" evidence="2">
    <location>
        <begin position="298"/>
        <end position="348"/>
    </location>
</feature>
<evidence type="ECO:0000313" key="5">
    <source>
        <dbReference type="Proteomes" id="UP000678393"/>
    </source>
</evidence>
<evidence type="ECO:0000256" key="2">
    <source>
        <dbReference type="SAM" id="MobiDB-lite"/>
    </source>
</evidence>
<feature type="compositionally biased region" description="Polar residues" evidence="2">
    <location>
        <begin position="47"/>
        <end position="56"/>
    </location>
</feature>
<comment type="caution">
    <text evidence="4">The sequence shown here is derived from an EMBL/GenBank/DDBJ whole genome shotgun (WGS) entry which is preliminary data.</text>
</comment>
<feature type="region of interest" description="Disordered" evidence="2">
    <location>
        <begin position="39"/>
        <end position="71"/>
    </location>
</feature>
<keyword evidence="5" id="KW-1185">Reference proteome</keyword>
<gene>
    <name evidence="4" type="ORF">CUNI_LOCUS4503</name>
</gene>
<dbReference type="InterPro" id="IPR053033">
    <property type="entry name" value="Androglobin-like"/>
</dbReference>
<dbReference type="SUPFAM" id="SSF54001">
    <property type="entry name" value="Cysteine proteinases"/>
    <property type="match status" value="1"/>
</dbReference>
<feature type="domain" description="Calpain catalytic" evidence="3">
    <location>
        <begin position="49"/>
        <end position="282"/>
    </location>
</feature>
<dbReference type="AlphaFoldDB" id="A0A8S3YTQ2"/>
<evidence type="ECO:0000313" key="4">
    <source>
        <dbReference type="EMBL" id="CAG5118945.1"/>
    </source>
</evidence>
<feature type="non-terminal residue" evidence="4">
    <location>
        <position position="1"/>
    </location>
</feature>
<evidence type="ECO:0000259" key="3">
    <source>
        <dbReference type="PROSITE" id="PS50203"/>
    </source>
</evidence>
<dbReference type="Pfam" id="PF00648">
    <property type="entry name" value="Peptidase_C2"/>
    <property type="match status" value="1"/>
</dbReference>
<dbReference type="PANTHER" id="PTHR46298:SF1">
    <property type="entry name" value="ANDROGLOBIN"/>
    <property type="match status" value="1"/>
</dbReference>
<dbReference type="GO" id="GO:0006508">
    <property type="term" value="P:proteolysis"/>
    <property type="evidence" value="ECO:0007669"/>
    <property type="project" value="InterPro"/>
</dbReference>
<accession>A0A8S3YTQ2</accession>
<comment type="caution">
    <text evidence="1">Lacks conserved residue(s) required for the propagation of feature annotation.</text>
</comment>
<name>A0A8S3YTQ2_9EUPU</name>
<organism evidence="4 5">
    <name type="scientific">Candidula unifasciata</name>
    <dbReference type="NCBI Taxonomy" id="100452"/>
    <lineage>
        <taxon>Eukaryota</taxon>
        <taxon>Metazoa</taxon>
        <taxon>Spiralia</taxon>
        <taxon>Lophotrochozoa</taxon>
        <taxon>Mollusca</taxon>
        <taxon>Gastropoda</taxon>
        <taxon>Heterobranchia</taxon>
        <taxon>Euthyneura</taxon>
        <taxon>Panpulmonata</taxon>
        <taxon>Eupulmonata</taxon>
        <taxon>Stylommatophora</taxon>
        <taxon>Helicina</taxon>
        <taxon>Helicoidea</taxon>
        <taxon>Geomitridae</taxon>
        <taxon>Candidula</taxon>
    </lineage>
</organism>
<dbReference type="EMBL" id="CAJHNH020000635">
    <property type="protein sequence ID" value="CAG5118945.1"/>
    <property type="molecule type" value="Genomic_DNA"/>
</dbReference>
<protein>
    <recommendedName>
        <fullName evidence="3">Calpain catalytic domain-containing protein</fullName>
    </recommendedName>
</protein>
<sequence length="348" mass="39918">SAAGIGSVVDIRRPKFTIWPEWNDADINAEKWVPWETTKKEEKKNLKSPTLQQSHNYFDDPEGKTELPPSLKVDTWRRPGEFMIKAPVVLETDSILKGFDLISANEHLHESEFIRHCISQIVTLWELSAVNIPAESTADLSSQGGDLSHTWNPWEHIYSLCKAGKASHLPLYNVYGKYVVRLYWMGCWRKITIDDTIPFDSHGRILLPTTTLQHELWPMLLTKALMKVASLDYTGGNQNQEFGDISVIQCLTGWIPEVIPLQRGLTNEVWELMKSSLTEWKLPLQEWQKAPEDIENVNKDISEVTIRDEKTDKEASHKDGKEKGKEKREDKAGKDDKKDKKDKGSEFH</sequence>
<evidence type="ECO:0000256" key="1">
    <source>
        <dbReference type="PROSITE-ProRule" id="PRU00239"/>
    </source>
</evidence>
<dbReference type="PROSITE" id="PS50203">
    <property type="entry name" value="CALPAIN_CAT"/>
    <property type="match status" value="1"/>
</dbReference>
<dbReference type="OrthoDB" id="9374162at2759"/>
<dbReference type="GO" id="GO:0004198">
    <property type="term" value="F:calcium-dependent cysteine-type endopeptidase activity"/>
    <property type="evidence" value="ECO:0007669"/>
    <property type="project" value="InterPro"/>
</dbReference>
<proteinExistence type="predicted"/>
<dbReference type="InterPro" id="IPR001300">
    <property type="entry name" value="Peptidase_C2_calpain_cat"/>
</dbReference>
<dbReference type="Proteomes" id="UP000678393">
    <property type="component" value="Unassembled WGS sequence"/>
</dbReference>
<dbReference type="InterPro" id="IPR038765">
    <property type="entry name" value="Papain-like_cys_pep_sf"/>
</dbReference>